<accession>A0A0B7GUW1</accession>
<organism evidence="1 2">
    <name type="scientific">Treponema phagedenis</name>
    <dbReference type="NCBI Taxonomy" id="162"/>
    <lineage>
        <taxon>Bacteria</taxon>
        <taxon>Pseudomonadati</taxon>
        <taxon>Spirochaetota</taxon>
        <taxon>Spirochaetia</taxon>
        <taxon>Spirochaetales</taxon>
        <taxon>Treponemataceae</taxon>
        <taxon>Treponema</taxon>
    </lineage>
</organism>
<sequence>MLNLFSNKGTSITATEQSYLYCRISSNIIGFYALSRADMETPCKEMLHADCPRKCIGK</sequence>
<evidence type="ECO:0000313" key="1">
    <source>
        <dbReference type="EMBL" id="CEM60456.1"/>
    </source>
</evidence>
<evidence type="ECO:0000313" key="2">
    <source>
        <dbReference type="Proteomes" id="UP000042527"/>
    </source>
</evidence>
<gene>
    <name evidence="1" type="ORF">TPHV1_10124</name>
</gene>
<dbReference type="AlphaFoldDB" id="A0A0B7GUW1"/>
<dbReference type="Proteomes" id="UP000042527">
    <property type="component" value="Unassembled WGS sequence"/>
</dbReference>
<dbReference type="EMBL" id="CDNC01000001">
    <property type="protein sequence ID" value="CEM60456.1"/>
    <property type="molecule type" value="Genomic_DNA"/>
</dbReference>
<name>A0A0B7GUW1_TREPH</name>
<keyword evidence="2" id="KW-1185">Reference proteome</keyword>
<protein>
    <submittedName>
        <fullName evidence="1">Uncharacterized protein</fullName>
    </submittedName>
</protein>
<proteinExistence type="predicted"/>
<reference evidence="2" key="1">
    <citation type="submission" date="2015-01" db="EMBL/GenBank/DDBJ databases">
        <authorList>
            <person name="Manzoor Shahid"/>
            <person name="Zubair Saima"/>
        </authorList>
    </citation>
    <scope>NUCLEOTIDE SEQUENCE [LARGE SCALE GENOMIC DNA]</scope>
    <source>
        <strain evidence="2">V1</strain>
    </source>
</reference>